<name>A0A2S9QI94_9HYPH</name>
<sequence length="193" mass="20671">MRSVLAAFVLVSSASLANAQAANPGFSAPDQKAQSNDENDFNNADHLFVRLLTIGGKSEVDLGLLAAERATAESTKSFAKQMANDHSAGNLRLAAIVKKTALQKVPETDPAHQDLHRRLGDLRDKAFDHAYLGAQVDEHIRTAQILAWEIGAGQNAELKKFAADTLPTVLAHLQHAQDLVSGSSVDLAETKVK</sequence>
<organism evidence="3 4">
    <name type="scientific">Labrys okinawensis</name>
    <dbReference type="NCBI Taxonomy" id="346911"/>
    <lineage>
        <taxon>Bacteria</taxon>
        <taxon>Pseudomonadati</taxon>
        <taxon>Pseudomonadota</taxon>
        <taxon>Alphaproteobacteria</taxon>
        <taxon>Hyphomicrobiales</taxon>
        <taxon>Xanthobacteraceae</taxon>
        <taxon>Labrys</taxon>
    </lineage>
</organism>
<comment type="caution">
    <text evidence="3">The sequence shown here is derived from an EMBL/GenBank/DDBJ whole genome shotgun (WGS) entry which is preliminary data.</text>
</comment>
<gene>
    <name evidence="3" type="ORF">C5L14_00360</name>
</gene>
<evidence type="ECO:0000256" key="1">
    <source>
        <dbReference type="SAM" id="SignalP"/>
    </source>
</evidence>
<dbReference type="PANTHER" id="PTHR38593:SF1">
    <property type="entry name" value="BLR2558 PROTEIN"/>
    <property type="match status" value="1"/>
</dbReference>
<keyword evidence="4" id="KW-1185">Reference proteome</keyword>
<evidence type="ECO:0000313" key="4">
    <source>
        <dbReference type="Proteomes" id="UP000237682"/>
    </source>
</evidence>
<dbReference type="InterPro" id="IPR012347">
    <property type="entry name" value="Ferritin-like"/>
</dbReference>
<dbReference type="AlphaFoldDB" id="A0A2S9QI94"/>
<dbReference type="Pfam" id="PF13628">
    <property type="entry name" value="DUF4142"/>
    <property type="match status" value="1"/>
</dbReference>
<accession>A0A2S9QI94</accession>
<dbReference type="Proteomes" id="UP000237682">
    <property type="component" value="Unassembled WGS sequence"/>
</dbReference>
<feature type="chain" id="PRO_5015649378" evidence="1">
    <location>
        <begin position="22"/>
        <end position="193"/>
    </location>
</feature>
<dbReference type="InterPro" id="IPR025419">
    <property type="entry name" value="DUF4142"/>
</dbReference>
<feature type="domain" description="DUF4142" evidence="2">
    <location>
        <begin position="44"/>
        <end position="179"/>
    </location>
</feature>
<evidence type="ECO:0000259" key="2">
    <source>
        <dbReference type="Pfam" id="PF13628"/>
    </source>
</evidence>
<dbReference type="RefSeq" id="WP_105860054.1">
    <property type="nucleotide sequence ID" value="NZ_PUEJ01000001.1"/>
</dbReference>
<keyword evidence="1" id="KW-0732">Signal</keyword>
<protein>
    <submittedName>
        <fullName evidence="3">DUF4142 domain-containing protein</fullName>
    </submittedName>
</protein>
<dbReference type="Gene3D" id="1.20.1260.10">
    <property type="match status" value="1"/>
</dbReference>
<dbReference type="OrthoDB" id="9101320at2"/>
<dbReference type="EMBL" id="PUEJ01000001">
    <property type="protein sequence ID" value="PRH89087.1"/>
    <property type="molecule type" value="Genomic_DNA"/>
</dbReference>
<evidence type="ECO:0000313" key="3">
    <source>
        <dbReference type="EMBL" id="PRH89087.1"/>
    </source>
</evidence>
<proteinExistence type="predicted"/>
<dbReference type="PANTHER" id="PTHR38593">
    <property type="entry name" value="BLR2558 PROTEIN"/>
    <property type="match status" value="1"/>
</dbReference>
<reference evidence="3 4" key="1">
    <citation type="submission" date="2018-02" db="EMBL/GenBank/DDBJ databases">
        <title>Whole genome sequencing of endophytic bacterium.</title>
        <authorList>
            <person name="Eedara R."/>
            <person name="Podile A.R."/>
        </authorList>
    </citation>
    <scope>NUCLEOTIDE SEQUENCE [LARGE SCALE GENOMIC DNA]</scope>
    <source>
        <strain evidence="3 4">RP1T</strain>
    </source>
</reference>
<feature type="signal peptide" evidence="1">
    <location>
        <begin position="1"/>
        <end position="21"/>
    </location>
</feature>